<dbReference type="InterPro" id="IPR036770">
    <property type="entry name" value="Ankyrin_rpt-contain_sf"/>
</dbReference>
<keyword evidence="3" id="KW-1185">Reference proteome</keyword>
<sequence length="190" mass="19855">MAAAAAATPSTAGRSVEGRCRSCCSSSSSSSSDLRSSFVLAGGRRRACVASARKQLGLPQGGSSRVTAWFKFGDNGMDAKGAGIYGSQGRDDFDREDVAQYFNYMGMLATEGSYDKMDALLEQGIHAVDALLLLAATEADRPKIQELLEAGARCDVKDLDGKTALDRAADDEIRELILAGAVTTASSASV</sequence>
<proteinExistence type="predicted"/>
<accession>A0ABP0TYJ8</accession>
<name>A0ABP0TYJ8_9BRYO</name>
<organism evidence="2 3">
    <name type="scientific">Sphagnum troendelagicum</name>
    <dbReference type="NCBI Taxonomy" id="128251"/>
    <lineage>
        <taxon>Eukaryota</taxon>
        <taxon>Viridiplantae</taxon>
        <taxon>Streptophyta</taxon>
        <taxon>Embryophyta</taxon>
        <taxon>Bryophyta</taxon>
        <taxon>Sphagnophytina</taxon>
        <taxon>Sphagnopsida</taxon>
        <taxon>Sphagnales</taxon>
        <taxon>Sphagnaceae</taxon>
        <taxon>Sphagnum</taxon>
    </lineage>
</organism>
<dbReference type="InterPro" id="IPR044242">
    <property type="entry name" value="LTD-like"/>
</dbReference>
<evidence type="ECO:0000313" key="3">
    <source>
        <dbReference type="Proteomes" id="UP001497512"/>
    </source>
</evidence>
<dbReference type="SUPFAM" id="SSF48403">
    <property type="entry name" value="Ankyrin repeat"/>
    <property type="match status" value="1"/>
</dbReference>
<evidence type="ECO:0000313" key="2">
    <source>
        <dbReference type="EMBL" id="CAK9207793.1"/>
    </source>
</evidence>
<feature type="compositionally biased region" description="Low complexity" evidence="1">
    <location>
        <begin position="24"/>
        <end position="34"/>
    </location>
</feature>
<reference evidence="2" key="1">
    <citation type="submission" date="2024-02" db="EMBL/GenBank/DDBJ databases">
        <authorList>
            <consortium name="ELIXIR-Norway"/>
            <consortium name="Elixir Norway"/>
        </authorList>
    </citation>
    <scope>NUCLEOTIDE SEQUENCE</scope>
</reference>
<evidence type="ECO:0000256" key="1">
    <source>
        <dbReference type="SAM" id="MobiDB-lite"/>
    </source>
</evidence>
<feature type="region of interest" description="Disordered" evidence="1">
    <location>
        <begin position="1"/>
        <end position="34"/>
    </location>
</feature>
<dbReference type="PANTHER" id="PTHR47317:SF1">
    <property type="entry name" value="PROTEIN LHCP TRANSLOCATION DEFECT"/>
    <property type="match status" value="1"/>
</dbReference>
<protein>
    <recommendedName>
        <fullName evidence="4">Protein LHCP TRANSLOCATION DEFECT</fullName>
    </recommendedName>
</protein>
<gene>
    <name evidence="2" type="ORF">CSSPTR1EN2_LOCUS8984</name>
</gene>
<dbReference type="Gene3D" id="1.25.40.20">
    <property type="entry name" value="Ankyrin repeat-containing domain"/>
    <property type="match status" value="1"/>
</dbReference>
<dbReference type="PANTHER" id="PTHR47317">
    <property type="entry name" value="PROTEIN LHCP TRANSLOCATION DEFECT"/>
    <property type="match status" value="1"/>
</dbReference>
<dbReference type="EMBL" id="OZ019908">
    <property type="protein sequence ID" value="CAK9207793.1"/>
    <property type="molecule type" value="Genomic_DNA"/>
</dbReference>
<dbReference type="Proteomes" id="UP001497512">
    <property type="component" value="Chromosome 16"/>
</dbReference>
<evidence type="ECO:0008006" key="4">
    <source>
        <dbReference type="Google" id="ProtNLM"/>
    </source>
</evidence>